<name>A0A4Z0QI69_9BACT</name>
<dbReference type="AlphaFoldDB" id="A0A4Z0QI69"/>
<dbReference type="InterPro" id="IPR044543">
    <property type="entry name" value="YHJQ-like"/>
</dbReference>
<dbReference type="CDD" id="cd08026">
    <property type="entry name" value="DUF326"/>
    <property type="match status" value="1"/>
</dbReference>
<dbReference type="InterPro" id="IPR005560">
    <property type="entry name" value="Csp_YhjQ"/>
</dbReference>
<sequence>MLPRQQHLFNALNDCTATCNECYSANLTSSLAAGRVRSILLTRDCADLCQLVAAFVARGSEHVQFLLRECAELCRACADEATQYDDDCSRRCTQACRQAEDACRTAY</sequence>
<protein>
    <submittedName>
        <fullName evidence="1">Four-helix bundle copper-binding protein</fullName>
    </submittedName>
</protein>
<gene>
    <name evidence="1" type="ORF">E5K02_08120</name>
</gene>
<dbReference type="RefSeq" id="WP_135393815.1">
    <property type="nucleotide sequence ID" value="NZ_SRMB01000001.1"/>
</dbReference>
<dbReference type="Proteomes" id="UP000298471">
    <property type="component" value="Unassembled WGS sequence"/>
</dbReference>
<dbReference type="Gene3D" id="1.20.1270.360">
    <property type="match status" value="1"/>
</dbReference>
<keyword evidence="2" id="KW-1185">Reference proteome</keyword>
<evidence type="ECO:0000313" key="2">
    <source>
        <dbReference type="Proteomes" id="UP000298471"/>
    </source>
</evidence>
<dbReference type="Pfam" id="PF03860">
    <property type="entry name" value="Csp"/>
    <property type="match status" value="1"/>
</dbReference>
<dbReference type="OrthoDB" id="5396211at2"/>
<organism evidence="1 2">
    <name type="scientific">Hymenobacter metallicola</name>
    <dbReference type="NCBI Taxonomy" id="2563114"/>
    <lineage>
        <taxon>Bacteria</taxon>
        <taxon>Pseudomonadati</taxon>
        <taxon>Bacteroidota</taxon>
        <taxon>Cytophagia</taxon>
        <taxon>Cytophagales</taxon>
        <taxon>Hymenobacteraceae</taxon>
        <taxon>Hymenobacter</taxon>
    </lineage>
</organism>
<dbReference type="PANTHER" id="PTHR37310">
    <property type="entry name" value="CYTOPLASMIC PROTEIN-RELATED"/>
    <property type="match status" value="1"/>
</dbReference>
<proteinExistence type="predicted"/>
<dbReference type="EMBL" id="SRMB01000001">
    <property type="protein sequence ID" value="TGE29405.1"/>
    <property type="molecule type" value="Genomic_DNA"/>
</dbReference>
<accession>A0A4Z0QI69</accession>
<comment type="caution">
    <text evidence="1">The sequence shown here is derived from an EMBL/GenBank/DDBJ whole genome shotgun (WGS) entry which is preliminary data.</text>
</comment>
<dbReference type="PANTHER" id="PTHR37310:SF1">
    <property type="entry name" value="CYTOPLASMIC PROTEIN"/>
    <property type="match status" value="1"/>
</dbReference>
<reference evidence="1 2" key="1">
    <citation type="submission" date="2019-04" db="EMBL/GenBank/DDBJ databases">
        <authorList>
            <person name="Feng G."/>
            <person name="Zhang J."/>
            <person name="Zhu H."/>
        </authorList>
    </citation>
    <scope>NUCLEOTIDE SEQUENCE [LARGE SCALE GENOMIC DNA]</scope>
    <source>
        <strain evidence="1 2">9PBR-1</strain>
    </source>
</reference>
<evidence type="ECO:0000313" key="1">
    <source>
        <dbReference type="EMBL" id="TGE29405.1"/>
    </source>
</evidence>